<name>A0AC34GU78_9BILA</name>
<dbReference type="Proteomes" id="UP000887579">
    <property type="component" value="Unplaced"/>
</dbReference>
<protein>
    <submittedName>
        <fullName evidence="2">Transmembrane protein 65</fullName>
    </submittedName>
</protein>
<evidence type="ECO:0000313" key="1">
    <source>
        <dbReference type="Proteomes" id="UP000887579"/>
    </source>
</evidence>
<reference evidence="2" key="1">
    <citation type="submission" date="2022-11" db="UniProtKB">
        <authorList>
            <consortium name="WormBaseParasite"/>
        </authorList>
    </citation>
    <scope>IDENTIFICATION</scope>
</reference>
<organism evidence="1 2">
    <name type="scientific">Panagrolaimus sp. ES5</name>
    <dbReference type="NCBI Taxonomy" id="591445"/>
    <lineage>
        <taxon>Eukaryota</taxon>
        <taxon>Metazoa</taxon>
        <taxon>Ecdysozoa</taxon>
        <taxon>Nematoda</taxon>
        <taxon>Chromadorea</taxon>
        <taxon>Rhabditida</taxon>
        <taxon>Tylenchina</taxon>
        <taxon>Panagrolaimomorpha</taxon>
        <taxon>Panagrolaimoidea</taxon>
        <taxon>Panagrolaimidae</taxon>
        <taxon>Panagrolaimus</taxon>
    </lineage>
</organism>
<evidence type="ECO:0000313" key="2">
    <source>
        <dbReference type="WBParaSite" id="ES5_v2.g8275.t1"/>
    </source>
</evidence>
<sequence>MSWTRLSAKLLPKKVPRFRNSPKQCYLKPDLNLDKKEEETVSSTFLSIGIYDNESAKLFIERLLPGERDLLNDIIERKREEELIKQTKDVEEVHHEDLVNLWWVNCIPFCGYGFLDNALMIVVGESVDRTIGLYVGISIMGAAALGNIVSSLFGLGLVHYVERLLFRYFNLRTPMLSVKQSNHWSVGFISNLGKVCGLLFGCTLGMFPLLFYDSPERLPPHRSIEADENEAETMDLELKENDFSANHLDTVARTLNPEIFKEYEQFRKDWQNFSTTSLLNDAPDIDEDD</sequence>
<dbReference type="WBParaSite" id="ES5_v2.g8275.t1">
    <property type="protein sequence ID" value="ES5_v2.g8275.t1"/>
    <property type="gene ID" value="ES5_v2.g8275"/>
</dbReference>
<accession>A0AC34GU78</accession>
<proteinExistence type="predicted"/>